<protein>
    <recommendedName>
        <fullName evidence="2">RBR-type E3 ubiquitin transferase</fullName>
        <ecNumber evidence="2">2.3.2.31</ecNumber>
    </recommendedName>
</protein>
<evidence type="ECO:0000256" key="6">
    <source>
        <dbReference type="ARBA" id="ARBA00022771"/>
    </source>
</evidence>
<evidence type="ECO:0000256" key="1">
    <source>
        <dbReference type="ARBA" id="ARBA00001798"/>
    </source>
</evidence>
<feature type="domain" description="RING-type" evidence="10">
    <location>
        <begin position="163"/>
        <end position="355"/>
    </location>
</feature>
<keyword evidence="7" id="KW-0833">Ubl conjugation pathway</keyword>
<dbReference type="GO" id="GO:0061630">
    <property type="term" value="F:ubiquitin protein ligase activity"/>
    <property type="evidence" value="ECO:0007669"/>
    <property type="project" value="UniProtKB-EC"/>
</dbReference>
<dbReference type="InterPro" id="IPR044066">
    <property type="entry name" value="TRIAD_supradom"/>
</dbReference>
<name>A0A165GJR3_9APHY</name>
<dbReference type="Pfam" id="PF01485">
    <property type="entry name" value="IBR"/>
    <property type="match status" value="1"/>
</dbReference>
<dbReference type="PANTHER" id="PTHR11685">
    <property type="entry name" value="RBR FAMILY RING FINGER AND IBR DOMAIN-CONTAINING"/>
    <property type="match status" value="1"/>
</dbReference>
<keyword evidence="6" id="KW-0863">Zinc-finger</keyword>
<feature type="compositionally biased region" description="Basic and acidic residues" evidence="9">
    <location>
        <begin position="24"/>
        <end position="71"/>
    </location>
</feature>
<dbReference type="RefSeq" id="XP_040768189.1">
    <property type="nucleotide sequence ID" value="XM_040908079.1"/>
</dbReference>
<evidence type="ECO:0000313" key="12">
    <source>
        <dbReference type="Proteomes" id="UP000076871"/>
    </source>
</evidence>
<evidence type="ECO:0000313" key="11">
    <source>
        <dbReference type="EMBL" id="KZT10449.1"/>
    </source>
</evidence>
<dbReference type="InParanoid" id="A0A165GJR3"/>
<dbReference type="InterPro" id="IPR031127">
    <property type="entry name" value="E3_UB_ligase_RBR"/>
</dbReference>
<dbReference type="GeneID" id="63825108"/>
<dbReference type="SUPFAM" id="SSF57850">
    <property type="entry name" value="RING/U-box"/>
    <property type="match status" value="2"/>
</dbReference>
<dbReference type="AlphaFoldDB" id="A0A165GJR3"/>
<feature type="region of interest" description="Disordered" evidence="9">
    <location>
        <begin position="1"/>
        <end position="91"/>
    </location>
</feature>
<evidence type="ECO:0000256" key="3">
    <source>
        <dbReference type="ARBA" id="ARBA00022679"/>
    </source>
</evidence>
<dbReference type="EMBL" id="KV427609">
    <property type="protein sequence ID" value="KZT10449.1"/>
    <property type="molecule type" value="Genomic_DNA"/>
</dbReference>
<dbReference type="EC" id="2.3.2.31" evidence="2"/>
<keyword evidence="12" id="KW-1185">Reference proteome</keyword>
<evidence type="ECO:0000256" key="7">
    <source>
        <dbReference type="ARBA" id="ARBA00022786"/>
    </source>
</evidence>
<dbReference type="CDD" id="cd22584">
    <property type="entry name" value="Rcat_RBR_unk"/>
    <property type="match status" value="1"/>
</dbReference>
<dbReference type="GO" id="GO:0016567">
    <property type="term" value="P:protein ubiquitination"/>
    <property type="evidence" value="ECO:0007669"/>
    <property type="project" value="InterPro"/>
</dbReference>
<proteinExistence type="predicted"/>
<evidence type="ECO:0000256" key="9">
    <source>
        <dbReference type="SAM" id="MobiDB-lite"/>
    </source>
</evidence>
<sequence>MTATTYPRHYLFRDLPPTPTDSGEDGRAPDEHARANHKESSRKSHTKVHERPDSRTKNQTLKHTEASHDHGTALSCMRVPRVKTQRSSTPSSVIMNAARMSLHSRVRDFKRRLLPRGLATASRRPICKGFAVLRRTVSRVRPRRALRKLSHHTPTLRTFRKKKQHDCVVCQSATHGPHVRVACGHYYDVACLLDLIEASIRDESLFPPRCCQQRIREQSFARYMSAELAHAFEERAIEFETVRRVYCANPSCSRFLGPCMPELGARTYACSTCATLTCNGCRARVAPRKLHICRQDSGQRQVFALASQKGWARCPACDHMIELHSGCYEMKCVCGTRFCYACKAPWKTCACPRWEQVQLRQVGALDIPQIRPLSPLVLRRSQSSLRRQVGSPRPSLRASSPLSPSPSERSSRVDVIDVSGICPPETLLLLDQWHDMLPRSKDLHSLLLRGLVAQGHRKTRSM</sequence>
<dbReference type="OrthoDB" id="9977870at2759"/>
<dbReference type="Proteomes" id="UP000076871">
    <property type="component" value="Unassembled WGS sequence"/>
</dbReference>
<evidence type="ECO:0000256" key="2">
    <source>
        <dbReference type="ARBA" id="ARBA00012251"/>
    </source>
</evidence>
<evidence type="ECO:0000256" key="8">
    <source>
        <dbReference type="ARBA" id="ARBA00022833"/>
    </source>
</evidence>
<organism evidence="11 12">
    <name type="scientific">Laetiporus sulphureus 93-53</name>
    <dbReference type="NCBI Taxonomy" id="1314785"/>
    <lineage>
        <taxon>Eukaryota</taxon>
        <taxon>Fungi</taxon>
        <taxon>Dikarya</taxon>
        <taxon>Basidiomycota</taxon>
        <taxon>Agaricomycotina</taxon>
        <taxon>Agaricomycetes</taxon>
        <taxon>Polyporales</taxon>
        <taxon>Laetiporus</taxon>
    </lineage>
</organism>
<dbReference type="InterPro" id="IPR002867">
    <property type="entry name" value="IBR_dom"/>
</dbReference>
<keyword evidence="4" id="KW-0479">Metal-binding</keyword>
<dbReference type="STRING" id="1314785.A0A165GJR3"/>
<keyword evidence="8" id="KW-0862">Zinc</keyword>
<feature type="region of interest" description="Disordered" evidence="9">
    <location>
        <begin position="384"/>
        <end position="411"/>
    </location>
</feature>
<dbReference type="GO" id="GO:0008270">
    <property type="term" value="F:zinc ion binding"/>
    <property type="evidence" value="ECO:0007669"/>
    <property type="project" value="UniProtKB-KW"/>
</dbReference>
<evidence type="ECO:0000256" key="5">
    <source>
        <dbReference type="ARBA" id="ARBA00022737"/>
    </source>
</evidence>
<feature type="compositionally biased region" description="Low complexity" evidence="9">
    <location>
        <begin position="384"/>
        <end position="408"/>
    </location>
</feature>
<dbReference type="Gene3D" id="1.20.120.1750">
    <property type="match status" value="1"/>
</dbReference>
<evidence type="ECO:0000256" key="4">
    <source>
        <dbReference type="ARBA" id="ARBA00022723"/>
    </source>
</evidence>
<keyword evidence="3" id="KW-0808">Transferase</keyword>
<evidence type="ECO:0000259" key="10">
    <source>
        <dbReference type="PROSITE" id="PS51873"/>
    </source>
</evidence>
<reference evidence="11 12" key="1">
    <citation type="journal article" date="2016" name="Mol. Biol. Evol.">
        <title>Comparative Genomics of Early-Diverging Mushroom-Forming Fungi Provides Insights into the Origins of Lignocellulose Decay Capabilities.</title>
        <authorList>
            <person name="Nagy L.G."/>
            <person name="Riley R."/>
            <person name="Tritt A."/>
            <person name="Adam C."/>
            <person name="Daum C."/>
            <person name="Floudas D."/>
            <person name="Sun H."/>
            <person name="Yadav J.S."/>
            <person name="Pangilinan J."/>
            <person name="Larsson K.H."/>
            <person name="Matsuura K."/>
            <person name="Barry K."/>
            <person name="Labutti K."/>
            <person name="Kuo R."/>
            <person name="Ohm R.A."/>
            <person name="Bhattacharya S.S."/>
            <person name="Shirouzu T."/>
            <person name="Yoshinaga Y."/>
            <person name="Martin F.M."/>
            <person name="Grigoriev I.V."/>
            <person name="Hibbett D.S."/>
        </authorList>
    </citation>
    <scope>NUCLEOTIDE SEQUENCE [LARGE SCALE GENOMIC DNA]</scope>
    <source>
        <strain evidence="11 12">93-53</strain>
    </source>
</reference>
<keyword evidence="5" id="KW-0677">Repeat</keyword>
<gene>
    <name evidence="11" type="ORF">LAESUDRAFT_721808</name>
</gene>
<comment type="catalytic activity">
    <reaction evidence="1">
        <text>[E2 ubiquitin-conjugating enzyme]-S-ubiquitinyl-L-cysteine + [acceptor protein]-L-lysine = [E2 ubiquitin-conjugating enzyme]-L-cysteine + [acceptor protein]-N(6)-ubiquitinyl-L-lysine.</text>
        <dbReference type="EC" id="2.3.2.31"/>
    </reaction>
</comment>
<accession>A0A165GJR3</accession>
<dbReference type="PROSITE" id="PS51873">
    <property type="entry name" value="TRIAD"/>
    <property type="match status" value="1"/>
</dbReference>